<keyword evidence="1" id="KW-0812">Transmembrane</keyword>
<gene>
    <name evidence="2" type="ORF">MEUPH1_LOCUS29323</name>
</gene>
<reference evidence="2 3" key="1">
    <citation type="submission" date="2023-01" db="EMBL/GenBank/DDBJ databases">
        <authorList>
            <person name="Whitehead M."/>
        </authorList>
    </citation>
    <scope>NUCLEOTIDE SEQUENCE [LARGE SCALE GENOMIC DNA]</scope>
</reference>
<name>A0AAV0Y4U6_9HEMI</name>
<evidence type="ECO:0000313" key="3">
    <source>
        <dbReference type="Proteomes" id="UP001160148"/>
    </source>
</evidence>
<keyword evidence="3" id="KW-1185">Reference proteome</keyword>
<keyword evidence="1" id="KW-1133">Transmembrane helix</keyword>
<dbReference type="Proteomes" id="UP001160148">
    <property type="component" value="Unassembled WGS sequence"/>
</dbReference>
<protein>
    <submittedName>
        <fullName evidence="2">Uncharacterized protein</fullName>
    </submittedName>
</protein>
<accession>A0AAV0Y4U6</accession>
<evidence type="ECO:0000313" key="2">
    <source>
        <dbReference type="EMBL" id="CAI6375880.1"/>
    </source>
</evidence>
<dbReference type="EMBL" id="CARXXK010001378">
    <property type="protein sequence ID" value="CAI6375880.1"/>
    <property type="molecule type" value="Genomic_DNA"/>
</dbReference>
<sequence length="110" mass="11993">MVNSITPAMHHLKTPLQSIRPDPFNSYGSLGLPWGGRMFEPHIFATHIFAGDEPGQSPARSRQASAIVVTAGVIIAALTLTFAHVTVQAKSRSRFVPTIRICSVERGRTR</sequence>
<dbReference type="AlphaFoldDB" id="A0AAV0Y4U6"/>
<comment type="caution">
    <text evidence="2">The sequence shown here is derived from an EMBL/GenBank/DDBJ whole genome shotgun (WGS) entry which is preliminary data.</text>
</comment>
<organism evidence="2 3">
    <name type="scientific">Macrosiphum euphorbiae</name>
    <name type="common">potato aphid</name>
    <dbReference type="NCBI Taxonomy" id="13131"/>
    <lineage>
        <taxon>Eukaryota</taxon>
        <taxon>Metazoa</taxon>
        <taxon>Ecdysozoa</taxon>
        <taxon>Arthropoda</taxon>
        <taxon>Hexapoda</taxon>
        <taxon>Insecta</taxon>
        <taxon>Pterygota</taxon>
        <taxon>Neoptera</taxon>
        <taxon>Paraneoptera</taxon>
        <taxon>Hemiptera</taxon>
        <taxon>Sternorrhyncha</taxon>
        <taxon>Aphidomorpha</taxon>
        <taxon>Aphidoidea</taxon>
        <taxon>Aphididae</taxon>
        <taxon>Macrosiphini</taxon>
        <taxon>Macrosiphum</taxon>
    </lineage>
</organism>
<proteinExistence type="predicted"/>
<evidence type="ECO:0000256" key="1">
    <source>
        <dbReference type="SAM" id="Phobius"/>
    </source>
</evidence>
<feature type="transmembrane region" description="Helical" evidence="1">
    <location>
        <begin position="64"/>
        <end position="85"/>
    </location>
</feature>
<keyword evidence="1" id="KW-0472">Membrane</keyword>